<feature type="region of interest" description="Disordered" evidence="1">
    <location>
        <begin position="193"/>
        <end position="213"/>
    </location>
</feature>
<sequence>MATADAGVDAEDLLVQAEEQLQRGMLEQAQHAATAAMQRTHDPAALGRGYAVLIQADFQLERLTDLHGTLQQCGHQIQQLPLTAIMLWGVVAVEFQEAEAARSALGAYLEATQGRPEGMSREDAMALSRLYAVQLLAGLCQDFMAAAAWLEAGGAGLSHEQQELLLLEVDEAEELLQEEHLAAWASTHAAAATDGGAAGPAAGSDAHQAARADSELYRDADADAHSNAPSGTAMCSTAASLSIADSAGGMLGFQSPPYADLQNNNGDDGSGSNNSSNGALQGMANGSEASASGRELQSQQQQQQQQQQELMPQEQQQQQTAVAEPPAAVAGADENPFCTITGLLDAVEEEAAAPGGAGIAAATAAAAEAAASAAAGAVTGSAAAGSNAAAAGVQSRSCALEPGVSIDSASSSAARDQSSSGSSSRSKAAGGAAGDGPHHCAPAAAPAVGSGAGGVTAAVNTGYQQQHEQQQSLMEWISSSGSKLWATPAVQGVLHALHLQELQPYEVVGGAALAGLVGWSVYRERRAIKRAAADLAAGVAQTARMALGFTVVNPMGAVPGTQHMLR</sequence>
<feature type="compositionally biased region" description="Low complexity" evidence="1">
    <location>
        <begin position="297"/>
        <end position="328"/>
    </location>
</feature>
<reference evidence="2 3" key="1">
    <citation type="submission" date="2016-10" db="EMBL/GenBank/DDBJ databases">
        <authorList>
            <person name="Cai Z."/>
        </authorList>
    </citation>
    <scope>NUCLEOTIDE SEQUENCE [LARGE SCALE GENOMIC DNA]</scope>
</reference>
<dbReference type="EMBL" id="FNXT01001320">
    <property type="protein sequence ID" value="SZX78437.1"/>
    <property type="molecule type" value="Genomic_DNA"/>
</dbReference>
<feature type="compositionally biased region" description="Low complexity" evidence="1">
    <location>
        <begin position="407"/>
        <end position="430"/>
    </location>
</feature>
<dbReference type="AlphaFoldDB" id="A0A383WLU2"/>
<feature type="compositionally biased region" description="Low complexity" evidence="1">
    <location>
        <begin position="263"/>
        <end position="278"/>
    </location>
</feature>
<feature type="compositionally biased region" description="Low complexity" evidence="1">
    <location>
        <begin position="193"/>
        <end position="207"/>
    </location>
</feature>
<evidence type="ECO:0000256" key="1">
    <source>
        <dbReference type="SAM" id="MobiDB-lite"/>
    </source>
</evidence>
<dbReference type="Proteomes" id="UP000256970">
    <property type="component" value="Unassembled WGS sequence"/>
</dbReference>
<evidence type="ECO:0000313" key="3">
    <source>
        <dbReference type="Proteomes" id="UP000256970"/>
    </source>
</evidence>
<organism evidence="2 3">
    <name type="scientific">Tetradesmus obliquus</name>
    <name type="common">Green alga</name>
    <name type="synonym">Acutodesmus obliquus</name>
    <dbReference type="NCBI Taxonomy" id="3088"/>
    <lineage>
        <taxon>Eukaryota</taxon>
        <taxon>Viridiplantae</taxon>
        <taxon>Chlorophyta</taxon>
        <taxon>core chlorophytes</taxon>
        <taxon>Chlorophyceae</taxon>
        <taxon>CS clade</taxon>
        <taxon>Sphaeropleales</taxon>
        <taxon>Scenedesmaceae</taxon>
        <taxon>Tetradesmus</taxon>
    </lineage>
</organism>
<name>A0A383WLU2_TETOB</name>
<evidence type="ECO:0000313" key="2">
    <source>
        <dbReference type="EMBL" id="SZX78437.1"/>
    </source>
</evidence>
<gene>
    <name evidence="2" type="ORF">BQ4739_LOCUS18720</name>
</gene>
<accession>A0A383WLU2</accession>
<protein>
    <submittedName>
        <fullName evidence="2">Uncharacterized protein</fullName>
    </submittedName>
</protein>
<proteinExistence type="predicted"/>
<keyword evidence="3" id="KW-1185">Reference proteome</keyword>
<feature type="region of interest" description="Disordered" evidence="1">
    <location>
        <begin position="254"/>
        <end position="328"/>
    </location>
</feature>
<feature type="region of interest" description="Disordered" evidence="1">
    <location>
        <begin position="407"/>
        <end position="447"/>
    </location>
</feature>